<dbReference type="PROSITE" id="PS00411">
    <property type="entry name" value="KINESIN_MOTOR_1"/>
    <property type="match status" value="1"/>
</dbReference>
<keyword evidence="6 7" id="KW-0505">Motor protein</keyword>
<feature type="compositionally biased region" description="Basic and acidic residues" evidence="9">
    <location>
        <begin position="937"/>
        <end position="947"/>
    </location>
</feature>
<keyword evidence="12" id="KW-1185">Reference proteome</keyword>
<keyword evidence="4 7" id="KW-0067">ATP-binding</keyword>
<dbReference type="EMBL" id="CM017709">
    <property type="protein sequence ID" value="TYG54024.1"/>
    <property type="molecule type" value="Genomic_DNA"/>
</dbReference>
<dbReference type="GO" id="GO:0003777">
    <property type="term" value="F:microtubule motor activity"/>
    <property type="evidence" value="ECO:0007669"/>
    <property type="project" value="InterPro"/>
</dbReference>
<feature type="domain" description="Kinesin motor" evidence="10">
    <location>
        <begin position="99"/>
        <end position="418"/>
    </location>
</feature>
<feature type="coiled-coil region" evidence="8">
    <location>
        <begin position="969"/>
        <end position="1000"/>
    </location>
</feature>
<dbReference type="InterPro" id="IPR019821">
    <property type="entry name" value="Kinesin_motor_CS"/>
</dbReference>
<dbReference type="Pfam" id="PF00225">
    <property type="entry name" value="Kinesin"/>
    <property type="match status" value="1"/>
</dbReference>
<dbReference type="CDD" id="cd01374">
    <property type="entry name" value="KISc_CENP_E"/>
    <property type="match status" value="1"/>
</dbReference>
<dbReference type="PROSITE" id="PS50067">
    <property type="entry name" value="KINESIN_MOTOR_2"/>
    <property type="match status" value="1"/>
</dbReference>
<sequence length="1019" mass="114438">MLLDFNLDAFERHRFQEESDFFFGEVKMSSRRESKPKKSGLSNSKAVNSPSSSTTSSSKQFPELYIDGQSSPASSSARSKPHYIYSDNLQADADRSKENVTVTVRFRPLSPRELRQGEEIDWYADGETIVRNEHNQTTAYAYDRVFAPTTTTRQVYDVSAQHVVSGAMEGINGTIFAYGMTSSGKTHTMHGDQRSPGIIPLAVKDAFSIIQETPNREFLLRVSYLEIYNEVVNDLLNPAGQNLRIREDAQGTFVEGIKEEVVLSPAHALSLIAAGEEHRHVGSTNFNLLSSRSHTIFTLTIESSPYGENSEGEAVNLSQLNLIDLAGSESSKVETTGIRRKEGSYINKSLLTLGTVISKLTDGRATHIPYRDSKLTRLLQSSLSGHGHVSLICTVTPSSSNSEETHNTLKFAHRAKHIEIQAEQNKIIDEKSLIKKYQNEIRALKEELEQLKRGILTIPQLHDIGEDDIILLKQKLEDGQVKLQSRLEQEEEAKAALLSRIQRLTKLILVSTNASQSSRSPQRPGPRRRHSFGEEELAYLPHRRRDMTLDGENVELYVSLEGNAETGCDTLKEEKKARKNGLLNWLKHRKRDSGMESMMSASDKSSGNKSNSTPSTPKSGSKKFNVESRLSQSLFTESSPCKDLLSDARRHREVPENDYLGQETPLTSVKAIDQIDLLREQQKILSGEVALHSSTLKRLSEEAARNPLNEQIHDKMKRISDEIRGKNERIALLEKQIADSIMVSSNMEKSEISQFNVAELVAQLNEKSFELEVKAADNRIIQEQLNRKICECGGLQETVASLKQQLSDALESPNVRSKASYSQQFAKMNGLQMDKEVVAPKEISRDLLIKTQVTEIEELKHKVVGLTESKDQLELQNHKLAEESSYAKGLASAAAVELKELSEEVAKLMNHNERLMLELAAAKNPPTQRRTSTLRNGRRESLTKQHDQVGSSSYLKRQLAMSKERELSYEAALLEKDQREAELQRKVEESKQREAYLENELANMWVLVAKLKKSNGVDT</sequence>
<keyword evidence="3 7" id="KW-0547">Nucleotide-binding</keyword>
<evidence type="ECO:0000313" key="11">
    <source>
        <dbReference type="EMBL" id="TYG54024.1"/>
    </source>
</evidence>
<dbReference type="GO" id="GO:0007018">
    <property type="term" value="P:microtubule-based movement"/>
    <property type="evidence" value="ECO:0007669"/>
    <property type="project" value="InterPro"/>
</dbReference>
<proteinExistence type="inferred from homology"/>
<dbReference type="Gene3D" id="3.40.850.10">
    <property type="entry name" value="Kinesin motor domain"/>
    <property type="match status" value="1"/>
</dbReference>
<feature type="region of interest" description="Disordered" evidence="9">
    <location>
        <begin position="582"/>
        <end position="625"/>
    </location>
</feature>
<keyword evidence="2" id="KW-0493">Microtubule</keyword>
<dbReference type="PRINTS" id="PR00380">
    <property type="entry name" value="KINESINHEAVY"/>
</dbReference>
<feature type="compositionally biased region" description="Low complexity" evidence="9">
    <location>
        <begin position="42"/>
        <end position="59"/>
    </location>
</feature>
<dbReference type="PANTHER" id="PTHR47968">
    <property type="entry name" value="CENTROMERE PROTEIN E"/>
    <property type="match status" value="1"/>
</dbReference>
<dbReference type="GO" id="GO:0005874">
    <property type="term" value="C:microtubule"/>
    <property type="evidence" value="ECO:0007669"/>
    <property type="project" value="UniProtKB-KW"/>
</dbReference>
<organism evidence="11 12">
    <name type="scientific">Gossypium darwinii</name>
    <name type="common">Darwin's cotton</name>
    <name type="synonym">Gossypium barbadense var. darwinii</name>
    <dbReference type="NCBI Taxonomy" id="34276"/>
    <lineage>
        <taxon>Eukaryota</taxon>
        <taxon>Viridiplantae</taxon>
        <taxon>Streptophyta</taxon>
        <taxon>Embryophyta</taxon>
        <taxon>Tracheophyta</taxon>
        <taxon>Spermatophyta</taxon>
        <taxon>Magnoliopsida</taxon>
        <taxon>eudicotyledons</taxon>
        <taxon>Gunneridae</taxon>
        <taxon>Pentapetalae</taxon>
        <taxon>rosids</taxon>
        <taxon>malvids</taxon>
        <taxon>Malvales</taxon>
        <taxon>Malvaceae</taxon>
        <taxon>Malvoideae</taxon>
        <taxon>Gossypium</taxon>
    </lineage>
</organism>
<feature type="binding site" evidence="7">
    <location>
        <begin position="179"/>
        <end position="186"/>
    </location>
    <ligand>
        <name>ATP</name>
        <dbReference type="ChEBI" id="CHEBI:30616"/>
    </ligand>
</feature>
<dbReference type="InterPro" id="IPR027417">
    <property type="entry name" value="P-loop_NTPase"/>
</dbReference>
<dbReference type="GO" id="GO:0008017">
    <property type="term" value="F:microtubule binding"/>
    <property type="evidence" value="ECO:0007669"/>
    <property type="project" value="InterPro"/>
</dbReference>
<comment type="similarity">
    <text evidence="1">Belongs to the TRAFAC class myosin-kinesin ATPase superfamily. Kinesin family. KIN-7 subfamily.</text>
</comment>
<dbReference type="GO" id="GO:0005524">
    <property type="term" value="F:ATP binding"/>
    <property type="evidence" value="ECO:0007669"/>
    <property type="project" value="UniProtKB-UniRule"/>
</dbReference>
<evidence type="ECO:0000256" key="6">
    <source>
        <dbReference type="ARBA" id="ARBA00023175"/>
    </source>
</evidence>
<evidence type="ECO:0000256" key="2">
    <source>
        <dbReference type="ARBA" id="ARBA00022701"/>
    </source>
</evidence>
<feature type="coiled-coil region" evidence="8">
    <location>
        <begin position="420"/>
        <end position="507"/>
    </location>
</feature>
<dbReference type="InterPro" id="IPR001752">
    <property type="entry name" value="Kinesin_motor_dom"/>
</dbReference>
<evidence type="ECO:0000256" key="9">
    <source>
        <dbReference type="SAM" id="MobiDB-lite"/>
    </source>
</evidence>
<dbReference type="SUPFAM" id="SSF52540">
    <property type="entry name" value="P-loop containing nucleoside triphosphate hydrolases"/>
    <property type="match status" value="1"/>
</dbReference>
<evidence type="ECO:0000259" key="10">
    <source>
        <dbReference type="PROSITE" id="PS50067"/>
    </source>
</evidence>
<feature type="region of interest" description="Disordered" evidence="9">
    <location>
        <begin position="512"/>
        <end position="537"/>
    </location>
</feature>
<evidence type="ECO:0000256" key="1">
    <source>
        <dbReference type="ARBA" id="ARBA00007310"/>
    </source>
</evidence>
<feature type="compositionally biased region" description="Polar residues" evidence="9">
    <location>
        <begin position="925"/>
        <end position="935"/>
    </location>
</feature>
<feature type="region of interest" description="Disordered" evidence="9">
    <location>
        <begin position="26"/>
        <end position="60"/>
    </location>
</feature>
<dbReference type="SMART" id="SM00129">
    <property type="entry name" value="KISc"/>
    <property type="match status" value="1"/>
</dbReference>
<dbReference type="AlphaFoldDB" id="A0A5D2B9K7"/>
<name>A0A5D2B9K7_GOSDA</name>
<reference evidence="11 12" key="1">
    <citation type="submission" date="2019-06" db="EMBL/GenBank/DDBJ databases">
        <title>WGS assembly of Gossypium darwinii.</title>
        <authorList>
            <person name="Chen Z.J."/>
            <person name="Sreedasyam A."/>
            <person name="Ando A."/>
            <person name="Song Q."/>
            <person name="De L."/>
            <person name="Hulse-Kemp A."/>
            <person name="Ding M."/>
            <person name="Ye W."/>
            <person name="Kirkbride R."/>
            <person name="Jenkins J."/>
            <person name="Plott C."/>
            <person name="Lovell J."/>
            <person name="Lin Y.-M."/>
            <person name="Vaughn R."/>
            <person name="Liu B."/>
            <person name="Li W."/>
            <person name="Simpson S."/>
            <person name="Scheffler B."/>
            <person name="Saski C."/>
            <person name="Grover C."/>
            <person name="Hu G."/>
            <person name="Conover J."/>
            <person name="Carlson J."/>
            <person name="Shu S."/>
            <person name="Boston L."/>
            <person name="Williams M."/>
            <person name="Peterson D."/>
            <person name="Mcgee K."/>
            <person name="Jones D."/>
            <person name="Wendel J."/>
            <person name="Stelly D."/>
            <person name="Grimwood J."/>
            <person name="Schmutz J."/>
        </authorList>
    </citation>
    <scope>NUCLEOTIDE SEQUENCE [LARGE SCALE GENOMIC DNA]</scope>
    <source>
        <strain evidence="11">1808015.09</strain>
    </source>
</reference>
<evidence type="ECO:0000256" key="7">
    <source>
        <dbReference type="PROSITE-ProRule" id="PRU00283"/>
    </source>
</evidence>
<feature type="region of interest" description="Disordered" evidence="9">
    <location>
        <begin position="924"/>
        <end position="952"/>
    </location>
</feature>
<protein>
    <recommendedName>
        <fullName evidence="10">Kinesin motor domain-containing protein</fullName>
    </recommendedName>
</protein>
<dbReference type="Proteomes" id="UP000323506">
    <property type="component" value="Chromosome D09"/>
</dbReference>
<accession>A0A5D2B9K7</accession>
<evidence type="ECO:0000313" key="12">
    <source>
        <dbReference type="Proteomes" id="UP000323506"/>
    </source>
</evidence>
<dbReference type="FunFam" id="3.40.850.10:FF:000014">
    <property type="entry name" value="Kinesin-like protein KIN-7G"/>
    <property type="match status" value="1"/>
</dbReference>
<dbReference type="InterPro" id="IPR027640">
    <property type="entry name" value="Kinesin-like_fam"/>
</dbReference>
<gene>
    <name evidence="11" type="ORF">ES288_D09G156000v1</name>
</gene>
<feature type="compositionally biased region" description="Low complexity" evidence="9">
    <location>
        <begin position="608"/>
        <end position="623"/>
    </location>
</feature>
<evidence type="ECO:0000256" key="4">
    <source>
        <dbReference type="ARBA" id="ARBA00022840"/>
    </source>
</evidence>
<evidence type="ECO:0000256" key="8">
    <source>
        <dbReference type="SAM" id="Coils"/>
    </source>
</evidence>
<dbReference type="InterPro" id="IPR036961">
    <property type="entry name" value="Kinesin_motor_dom_sf"/>
</dbReference>
<keyword evidence="5 8" id="KW-0175">Coiled coil</keyword>
<evidence type="ECO:0000256" key="3">
    <source>
        <dbReference type="ARBA" id="ARBA00022741"/>
    </source>
</evidence>
<evidence type="ECO:0000256" key="5">
    <source>
        <dbReference type="ARBA" id="ARBA00023054"/>
    </source>
</evidence>
<dbReference type="PANTHER" id="PTHR47968:SF9">
    <property type="entry name" value="KINESIN-LIKE PROTEIN KIN-7K, CHLOROPLASTIC ISOFORM X1"/>
    <property type="match status" value="1"/>
</dbReference>
<feature type="coiled-coil region" evidence="8">
    <location>
        <begin position="856"/>
        <end position="918"/>
    </location>
</feature>